<reference evidence="7" key="1">
    <citation type="submission" date="2020-05" db="EMBL/GenBank/DDBJ databases">
        <authorList>
            <person name="Chiriac C."/>
            <person name="Salcher M."/>
            <person name="Ghai R."/>
            <person name="Kavagutti S V."/>
        </authorList>
    </citation>
    <scope>NUCLEOTIDE SEQUENCE</scope>
</reference>
<dbReference type="NCBIfam" id="TIGR01951">
    <property type="entry name" value="nusB"/>
    <property type="match status" value="1"/>
</dbReference>
<evidence type="ECO:0000256" key="1">
    <source>
        <dbReference type="ARBA" id="ARBA00005952"/>
    </source>
</evidence>
<dbReference type="Gene3D" id="1.10.940.10">
    <property type="entry name" value="NusB-like"/>
    <property type="match status" value="1"/>
</dbReference>
<dbReference type="GO" id="GO:0031564">
    <property type="term" value="P:transcription antitermination"/>
    <property type="evidence" value="ECO:0007669"/>
    <property type="project" value="UniProtKB-KW"/>
</dbReference>
<feature type="domain" description="NusB/RsmB/TIM44" evidence="6">
    <location>
        <begin position="16"/>
        <end position="135"/>
    </location>
</feature>
<dbReference type="HAMAP" id="MF_00073">
    <property type="entry name" value="NusB"/>
    <property type="match status" value="1"/>
</dbReference>
<dbReference type="GO" id="GO:0005829">
    <property type="term" value="C:cytosol"/>
    <property type="evidence" value="ECO:0007669"/>
    <property type="project" value="TreeGrafter"/>
</dbReference>
<evidence type="ECO:0000259" key="6">
    <source>
        <dbReference type="Pfam" id="PF01029"/>
    </source>
</evidence>
<evidence type="ECO:0000313" key="12">
    <source>
        <dbReference type="EMBL" id="CAB5017632.1"/>
    </source>
</evidence>
<dbReference type="InterPro" id="IPR006027">
    <property type="entry name" value="NusB_RsmB_TIM44"/>
</dbReference>
<dbReference type="AlphaFoldDB" id="A0A6J6Q1Z8"/>
<evidence type="ECO:0000313" key="8">
    <source>
        <dbReference type="EMBL" id="CAB4759998.1"/>
    </source>
</evidence>
<dbReference type="EMBL" id="CAFBMF010000001">
    <property type="protein sequence ID" value="CAB4887274.1"/>
    <property type="molecule type" value="Genomic_DNA"/>
</dbReference>
<dbReference type="EMBL" id="CAEZZP010000001">
    <property type="protein sequence ID" value="CAB4759998.1"/>
    <property type="molecule type" value="Genomic_DNA"/>
</dbReference>
<keyword evidence="5" id="KW-0804">Transcription</keyword>
<evidence type="ECO:0000313" key="10">
    <source>
        <dbReference type="EMBL" id="CAB4857273.1"/>
    </source>
</evidence>
<accession>A0A6J6Q1Z8</accession>
<evidence type="ECO:0000313" key="9">
    <source>
        <dbReference type="EMBL" id="CAB4791380.1"/>
    </source>
</evidence>
<organism evidence="7">
    <name type="scientific">freshwater metagenome</name>
    <dbReference type="NCBI Taxonomy" id="449393"/>
    <lineage>
        <taxon>unclassified sequences</taxon>
        <taxon>metagenomes</taxon>
        <taxon>ecological metagenomes</taxon>
    </lineage>
</organism>
<dbReference type="PANTHER" id="PTHR11078">
    <property type="entry name" value="N UTILIZATION SUBSTANCE PROTEIN B-RELATED"/>
    <property type="match status" value="1"/>
</dbReference>
<evidence type="ECO:0000256" key="5">
    <source>
        <dbReference type="ARBA" id="ARBA00023163"/>
    </source>
</evidence>
<dbReference type="EMBL" id="CAEZYH010000001">
    <property type="protein sequence ID" value="CAB4704826.1"/>
    <property type="molecule type" value="Genomic_DNA"/>
</dbReference>
<dbReference type="Pfam" id="PF01029">
    <property type="entry name" value="NusB"/>
    <property type="match status" value="1"/>
</dbReference>
<protein>
    <submittedName>
        <fullName evidence="7">Unannotated protein</fullName>
    </submittedName>
</protein>
<evidence type="ECO:0000313" key="11">
    <source>
        <dbReference type="EMBL" id="CAB4887274.1"/>
    </source>
</evidence>
<evidence type="ECO:0000256" key="2">
    <source>
        <dbReference type="ARBA" id="ARBA00022814"/>
    </source>
</evidence>
<keyword evidence="3" id="KW-0694">RNA-binding</keyword>
<sequence length="140" mass="15503">MASRRSRSSHVDSRSQSRERALTLLYEADTKNLDGHSVLAGLVENPDQVTALIVRGVADLATEIDQLIIKHADGWTIERMPCLDRNILRMATFELLKRVDIPKAVILDEAVELAKTFSTDDSGRYVNGVLSAIAKEIRAS</sequence>
<dbReference type="InterPro" id="IPR011605">
    <property type="entry name" value="NusB_fam"/>
</dbReference>
<keyword evidence="4" id="KW-0805">Transcription regulation</keyword>
<keyword evidence="2" id="KW-0889">Transcription antitermination</keyword>
<gene>
    <name evidence="7" type="ORF">UFOPK2658_00030</name>
    <name evidence="8" type="ORF">UFOPK2880_00043</name>
    <name evidence="9" type="ORF">UFOPK3004_00032</name>
    <name evidence="10" type="ORF">UFOPK3304_00246</name>
    <name evidence="11" type="ORF">UFOPK3494_00018</name>
    <name evidence="12" type="ORF">UFOPK4134_00079</name>
</gene>
<dbReference type="SUPFAM" id="SSF48013">
    <property type="entry name" value="NusB-like"/>
    <property type="match status" value="1"/>
</dbReference>
<dbReference type="GO" id="GO:0006353">
    <property type="term" value="P:DNA-templated transcription termination"/>
    <property type="evidence" value="ECO:0007669"/>
    <property type="project" value="InterPro"/>
</dbReference>
<dbReference type="GO" id="GO:0003723">
    <property type="term" value="F:RNA binding"/>
    <property type="evidence" value="ECO:0007669"/>
    <property type="project" value="UniProtKB-KW"/>
</dbReference>
<evidence type="ECO:0000313" key="7">
    <source>
        <dbReference type="EMBL" id="CAB4704826.1"/>
    </source>
</evidence>
<comment type="similarity">
    <text evidence="1">Belongs to the NusB family.</text>
</comment>
<proteinExistence type="inferred from homology"/>
<dbReference type="EMBL" id="CAFBPS010000002">
    <property type="protein sequence ID" value="CAB5017632.1"/>
    <property type="molecule type" value="Genomic_DNA"/>
</dbReference>
<evidence type="ECO:0000256" key="3">
    <source>
        <dbReference type="ARBA" id="ARBA00022884"/>
    </source>
</evidence>
<dbReference type="EMBL" id="CAFBLJ010000007">
    <property type="protein sequence ID" value="CAB4857273.1"/>
    <property type="molecule type" value="Genomic_DNA"/>
</dbReference>
<dbReference type="EMBL" id="CAFAAL010000001">
    <property type="protein sequence ID" value="CAB4791380.1"/>
    <property type="molecule type" value="Genomic_DNA"/>
</dbReference>
<dbReference type="PANTHER" id="PTHR11078:SF3">
    <property type="entry name" value="ANTITERMINATION NUSB DOMAIN-CONTAINING PROTEIN"/>
    <property type="match status" value="1"/>
</dbReference>
<dbReference type="InterPro" id="IPR035926">
    <property type="entry name" value="NusB-like_sf"/>
</dbReference>
<evidence type="ECO:0000256" key="4">
    <source>
        <dbReference type="ARBA" id="ARBA00023015"/>
    </source>
</evidence>
<name>A0A6J6Q1Z8_9ZZZZ</name>